<dbReference type="InterPro" id="IPR013830">
    <property type="entry name" value="SGNH_hydro"/>
</dbReference>
<evidence type="ECO:0000313" key="2">
    <source>
        <dbReference type="EMBL" id="UYQ92494.1"/>
    </source>
</evidence>
<gene>
    <name evidence="2" type="ORF">MKQ68_20635</name>
</gene>
<dbReference type="PANTHER" id="PTHR30383:SF5">
    <property type="entry name" value="SGNH HYDROLASE-TYPE ESTERASE DOMAIN-CONTAINING PROTEIN"/>
    <property type="match status" value="1"/>
</dbReference>
<keyword evidence="3" id="KW-1185">Reference proteome</keyword>
<dbReference type="Gene3D" id="3.40.50.1110">
    <property type="entry name" value="SGNH hydrolase"/>
    <property type="match status" value="1"/>
</dbReference>
<name>A0ABY6IYM0_9BACT</name>
<dbReference type="InterPro" id="IPR051532">
    <property type="entry name" value="Ester_Hydrolysis_Enzymes"/>
</dbReference>
<proteinExistence type="predicted"/>
<dbReference type="Pfam" id="PF13472">
    <property type="entry name" value="Lipase_GDSL_2"/>
    <property type="match status" value="1"/>
</dbReference>
<dbReference type="EMBL" id="CP107006">
    <property type="protein sequence ID" value="UYQ92494.1"/>
    <property type="molecule type" value="Genomic_DNA"/>
</dbReference>
<dbReference type="GO" id="GO:0016787">
    <property type="term" value="F:hydrolase activity"/>
    <property type="evidence" value="ECO:0007669"/>
    <property type="project" value="UniProtKB-KW"/>
</dbReference>
<sequence>MLSAAALTLPLPEVQARPPAGAEVINAGVGGNNTADLLKRMQKDCLDHRPSLTVLMCGTNDMNSMKYIPLPQYRQNMASIIEAIKATKSKVVLMTILPYIEDYLFTRHKKEHYGAEGPAARRAAVNDTIRGLAKQYKTSLLDLGHIFDRVGNIGKDKSSLIMNEANSNKTDGVHPTADGYRLIGVSVYDYITYHQLPTSKIVCFGDSITNGGGGVEGTSYPANLKRLLA</sequence>
<dbReference type="PANTHER" id="PTHR30383">
    <property type="entry name" value="THIOESTERASE 1/PROTEASE 1/LYSOPHOSPHOLIPASE L1"/>
    <property type="match status" value="1"/>
</dbReference>
<dbReference type="Proteomes" id="UP001162741">
    <property type="component" value="Chromosome"/>
</dbReference>
<evidence type="ECO:0000313" key="3">
    <source>
        <dbReference type="Proteomes" id="UP001162741"/>
    </source>
</evidence>
<feature type="domain" description="SGNH hydrolase-type esterase" evidence="1">
    <location>
        <begin position="18"/>
        <end position="182"/>
    </location>
</feature>
<accession>A0ABY6IYM0</accession>
<organism evidence="2 3">
    <name type="scientific">Chitinophaga horti</name>
    <dbReference type="NCBI Taxonomy" id="2920382"/>
    <lineage>
        <taxon>Bacteria</taxon>
        <taxon>Pseudomonadati</taxon>
        <taxon>Bacteroidota</taxon>
        <taxon>Chitinophagia</taxon>
        <taxon>Chitinophagales</taxon>
        <taxon>Chitinophagaceae</taxon>
        <taxon>Chitinophaga</taxon>
    </lineage>
</organism>
<dbReference type="SUPFAM" id="SSF52266">
    <property type="entry name" value="SGNH hydrolase"/>
    <property type="match status" value="1"/>
</dbReference>
<dbReference type="RefSeq" id="WP_264280747.1">
    <property type="nucleotide sequence ID" value="NZ_CP107006.1"/>
</dbReference>
<dbReference type="InterPro" id="IPR036514">
    <property type="entry name" value="SGNH_hydro_sf"/>
</dbReference>
<protein>
    <submittedName>
        <fullName evidence="2">SGNH/GDSL hydrolase family protein</fullName>
    </submittedName>
</protein>
<reference evidence="2" key="1">
    <citation type="submission" date="2022-10" db="EMBL/GenBank/DDBJ databases">
        <title>Chitinophaga sp. nov., isolated from soil.</title>
        <authorList>
            <person name="Jeon C.O."/>
        </authorList>
    </citation>
    <scope>NUCLEOTIDE SEQUENCE</scope>
    <source>
        <strain evidence="2">R8</strain>
    </source>
</reference>
<keyword evidence="2" id="KW-0378">Hydrolase</keyword>
<evidence type="ECO:0000259" key="1">
    <source>
        <dbReference type="Pfam" id="PF13472"/>
    </source>
</evidence>